<evidence type="ECO:0000313" key="1">
    <source>
        <dbReference type="EMBL" id="KAJ0042088.1"/>
    </source>
</evidence>
<sequence>MEESLSKGGPKRGDREPFAITSGACGLCARVPPPVLRWVSVVRANAWAGWAVLHINKPRCESRQGNLNERARSYHPGHSMRGFLSLSKTTLGNGYLSSRINEERSKMLILSVNYRIP</sequence>
<keyword evidence="2" id="KW-1185">Reference proteome</keyword>
<accession>A0ACC0YTY9</accession>
<dbReference type="EMBL" id="CM047739">
    <property type="protein sequence ID" value="KAJ0042088.1"/>
    <property type="molecule type" value="Genomic_DNA"/>
</dbReference>
<organism evidence="1 2">
    <name type="scientific">Pistacia integerrima</name>
    <dbReference type="NCBI Taxonomy" id="434235"/>
    <lineage>
        <taxon>Eukaryota</taxon>
        <taxon>Viridiplantae</taxon>
        <taxon>Streptophyta</taxon>
        <taxon>Embryophyta</taxon>
        <taxon>Tracheophyta</taxon>
        <taxon>Spermatophyta</taxon>
        <taxon>Magnoliopsida</taxon>
        <taxon>eudicotyledons</taxon>
        <taxon>Gunneridae</taxon>
        <taxon>Pentapetalae</taxon>
        <taxon>rosids</taxon>
        <taxon>malvids</taxon>
        <taxon>Sapindales</taxon>
        <taxon>Anacardiaceae</taxon>
        <taxon>Pistacia</taxon>
    </lineage>
</organism>
<proteinExistence type="predicted"/>
<gene>
    <name evidence="1" type="ORF">Pint_17111</name>
</gene>
<name>A0ACC0YTY9_9ROSI</name>
<protein>
    <submittedName>
        <fullName evidence="1">Uncharacterized protein</fullName>
    </submittedName>
</protein>
<comment type="caution">
    <text evidence="1">The sequence shown here is derived from an EMBL/GenBank/DDBJ whole genome shotgun (WGS) entry which is preliminary data.</text>
</comment>
<reference evidence="2" key="1">
    <citation type="journal article" date="2023" name="G3 (Bethesda)">
        <title>Genome assembly and association tests identify interacting loci associated with vigor, precocity, and sex in interspecific pistachio rootstocks.</title>
        <authorList>
            <person name="Palmer W."/>
            <person name="Jacygrad E."/>
            <person name="Sagayaradj S."/>
            <person name="Cavanaugh K."/>
            <person name="Han R."/>
            <person name="Bertier L."/>
            <person name="Beede B."/>
            <person name="Kafkas S."/>
            <person name="Golino D."/>
            <person name="Preece J."/>
            <person name="Michelmore R."/>
        </authorList>
    </citation>
    <scope>NUCLEOTIDE SEQUENCE [LARGE SCALE GENOMIC DNA]</scope>
</reference>
<dbReference type="Proteomes" id="UP001163603">
    <property type="component" value="Chromosome 4"/>
</dbReference>
<evidence type="ECO:0000313" key="2">
    <source>
        <dbReference type="Proteomes" id="UP001163603"/>
    </source>
</evidence>